<dbReference type="KEGG" id="phe:Phep_0733"/>
<dbReference type="Proteomes" id="UP000000852">
    <property type="component" value="Chromosome"/>
</dbReference>
<reference evidence="3 4" key="1">
    <citation type="journal article" date="2009" name="Stand. Genomic Sci.">
        <title>Complete genome sequence of Pedobacter heparinus type strain (HIM 762-3).</title>
        <authorList>
            <person name="Han C."/>
            <person name="Spring S."/>
            <person name="Lapidus A."/>
            <person name="Del Rio T.G."/>
            <person name="Tice H."/>
            <person name="Copeland A."/>
            <person name="Cheng J.F."/>
            <person name="Lucas S."/>
            <person name="Chen F."/>
            <person name="Nolan M."/>
            <person name="Bruce D."/>
            <person name="Goodwin L."/>
            <person name="Pitluck S."/>
            <person name="Ivanova N."/>
            <person name="Mavromatis K."/>
            <person name="Mikhailova N."/>
            <person name="Pati A."/>
            <person name="Chen A."/>
            <person name="Palaniappan K."/>
            <person name="Land M."/>
            <person name="Hauser L."/>
            <person name="Chang Y.J."/>
            <person name="Jeffries C.C."/>
            <person name="Saunders E."/>
            <person name="Chertkov O."/>
            <person name="Brettin T."/>
            <person name="Goker M."/>
            <person name="Rohde M."/>
            <person name="Bristow J."/>
            <person name="Eisen J.A."/>
            <person name="Markowitz V."/>
            <person name="Hugenholtz P."/>
            <person name="Kyrpides N.C."/>
            <person name="Klenk H.P."/>
            <person name="Detter J.C."/>
        </authorList>
    </citation>
    <scope>NUCLEOTIDE SEQUENCE [LARGE SCALE GENOMIC DNA]</scope>
    <source>
        <strain evidence="4">ATCC 13125 / DSM 2366 / CIP 104194 / JCM 7457 / NBRC 12017 / NCIMB 9290 / NRRL B-14731 / HIM 762-3</strain>
    </source>
</reference>
<dbReference type="SUPFAM" id="SSF56935">
    <property type="entry name" value="Porins"/>
    <property type="match status" value="1"/>
</dbReference>
<dbReference type="eggNOG" id="COG4206">
    <property type="taxonomic scope" value="Bacteria"/>
</dbReference>
<name>C6Y1H9_PEDHD</name>
<feature type="chain" id="PRO_5002974679" description="Outer membrane protein beta-barrel domain-containing protein" evidence="1">
    <location>
        <begin position="20"/>
        <end position="904"/>
    </location>
</feature>
<dbReference type="Pfam" id="PF14905">
    <property type="entry name" value="OMP_b-brl_3"/>
    <property type="match status" value="1"/>
</dbReference>
<feature type="domain" description="Outer membrane protein beta-barrel" evidence="2">
    <location>
        <begin position="444"/>
        <end position="767"/>
    </location>
</feature>
<gene>
    <name evidence="3" type="ordered locus">Phep_0733</name>
</gene>
<proteinExistence type="predicted"/>
<dbReference type="HOGENOM" id="CLU_012729_0_1_10"/>
<evidence type="ECO:0000313" key="3">
    <source>
        <dbReference type="EMBL" id="ACU02955.1"/>
    </source>
</evidence>
<sequence length="904" mass="102365">MFKIIALLLLWLAATSAFAQNKASVKGRLVDSVTHAPLEYATVAVVHAKDTSLIAYTLTDNKGTFTLNNLPLNTATKIIISYVGYHTFRQHLDYGNGPVKNFGELLLSGKNLTEVVIHGERSPVVIKKDTIEFNAEAFKTRPNAVVEELLRKLPGVQVNVDGSIEVNGKSINKLLIDGKQFFGSDTRVATKNLDADLIDKIQVYDDRENDPDHKLSDTEVGKIINLKLKSKIKKSTLGKIYAGGGSRDRYEAAGILSNFRDTLQVSLIGMANNLSKTGFSRNELYSMGGFGRSGGDPVYDGTFGGQSWGGMEKVASTGVNINNDYGQKLKMNLLYFYTNTNRINNQKGFNERTLTDTLLSSSSLYNSDRTENKHAIGGLIEWKPDTLLRFRYEPKLNLSSNKNLNTSFGNSFNNFTPKLNETNAKQTENTSQNSFSHAFSFHKRLKRKDESFSINHNLSLNQNTSDNFSYNELISFTSSIRSEILDRFADHHTKTSSGNISLNYNLPLTKKITAEFSADSRYARNTDILQTFDKNKLNDTYDLSLPNQSNELNRTTFTQSLRPQLNYQLNKKYSLRAGVNAEYQNVSNKFNSTVTDINKEYYNFFPVFNFRGPGFSIGYNQRLDLPAISQMQPIVREYSQLYRFSGNPDLKAGRVHQFSGNLYKYYYASQFNYNAYSSVTLSENNIVQKATVDGNGATSSTYVNRNGGLRAYLSGNAGKQFKKSRHWQIGLNANIYLNMRKSAFFLNADEGVQYNYDFNVGQGINFNYNELLSINTSYNFRNSSTEYKEVNYRNISSNTHTLGADLSLRWPKRVIIDGKYNFNYNPQVAQGFSKSANILNLSLTLQMLKKDRGQLKLSVYDLLDQNIPVYRYAYNNVVSTSENEILRRYFLLTYQYKLNIFKSK</sequence>
<dbReference type="InterPro" id="IPR008969">
    <property type="entry name" value="CarboxyPept-like_regulatory"/>
</dbReference>
<accession>C6Y1H9</accession>
<keyword evidence="4" id="KW-1185">Reference proteome</keyword>
<dbReference type="EMBL" id="CP001681">
    <property type="protein sequence ID" value="ACU02955.1"/>
    <property type="molecule type" value="Genomic_DNA"/>
</dbReference>
<dbReference type="AlphaFoldDB" id="C6Y1H9"/>
<evidence type="ECO:0000313" key="4">
    <source>
        <dbReference type="Proteomes" id="UP000000852"/>
    </source>
</evidence>
<dbReference type="InterPro" id="IPR041700">
    <property type="entry name" value="OMP_b-brl_3"/>
</dbReference>
<evidence type="ECO:0000256" key="1">
    <source>
        <dbReference type="SAM" id="SignalP"/>
    </source>
</evidence>
<dbReference type="RefSeq" id="WP_012780901.1">
    <property type="nucleotide sequence ID" value="NC_013061.1"/>
</dbReference>
<dbReference type="STRING" id="485917.Phep_0733"/>
<keyword evidence="1" id="KW-0732">Signal</keyword>
<dbReference type="OrthoDB" id="1086219at2"/>
<feature type="signal peptide" evidence="1">
    <location>
        <begin position="1"/>
        <end position="19"/>
    </location>
</feature>
<evidence type="ECO:0000259" key="2">
    <source>
        <dbReference type="Pfam" id="PF14905"/>
    </source>
</evidence>
<protein>
    <recommendedName>
        <fullName evidence="2">Outer membrane protein beta-barrel domain-containing protein</fullName>
    </recommendedName>
</protein>
<dbReference type="SUPFAM" id="SSF49464">
    <property type="entry name" value="Carboxypeptidase regulatory domain-like"/>
    <property type="match status" value="1"/>
</dbReference>
<dbReference type="Pfam" id="PF13620">
    <property type="entry name" value="CarboxypepD_reg"/>
    <property type="match status" value="1"/>
</dbReference>
<organism evidence="3 4">
    <name type="scientific">Pedobacter heparinus (strain ATCC 13125 / DSM 2366 / CIP 104194 / JCM 7457 / NBRC 12017 / NCIMB 9290 / NRRL B-14731 / HIM 762-3)</name>
    <dbReference type="NCBI Taxonomy" id="485917"/>
    <lineage>
        <taxon>Bacteria</taxon>
        <taxon>Pseudomonadati</taxon>
        <taxon>Bacteroidota</taxon>
        <taxon>Sphingobacteriia</taxon>
        <taxon>Sphingobacteriales</taxon>
        <taxon>Sphingobacteriaceae</taxon>
        <taxon>Pedobacter</taxon>
    </lineage>
</organism>